<keyword evidence="1" id="KW-0732">Signal</keyword>
<dbReference type="Proteomes" id="UP001237642">
    <property type="component" value="Unassembled WGS sequence"/>
</dbReference>
<reference evidence="2" key="2">
    <citation type="submission" date="2023-05" db="EMBL/GenBank/DDBJ databases">
        <authorList>
            <person name="Schelkunov M.I."/>
        </authorList>
    </citation>
    <scope>NUCLEOTIDE SEQUENCE</scope>
    <source>
        <strain evidence="2">Hsosn_3</strain>
        <tissue evidence="2">Leaf</tissue>
    </source>
</reference>
<comment type="caution">
    <text evidence="2">The sequence shown here is derived from an EMBL/GenBank/DDBJ whole genome shotgun (WGS) entry which is preliminary data.</text>
</comment>
<evidence type="ECO:0000313" key="3">
    <source>
        <dbReference type="Proteomes" id="UP001237642"/>
    </source>
</evidence>
<accession>A0AAD8INA8</accession>
<evidence type="ECO:0000313" key="2">
    <source>
        <dbReference type="EMBL" id="KAK1388790.1"/>
    </source>
</evidence>
<keyword evidence="3" id="KW-1185">Reference proteome</keyword>
<gene>
    <name evidence="2" type="ORF">POM88_016968</name>
</gene>
<feature type="chain" id="PRO_5042209767" evidence="1">
    <location>
        <begin position="20"/>
        <end position="161"/>
    </location>
</feature>
<name>A0AAD8INA8_9APIA</name>
<sequence>MPGLQFSVLELLILKLCSGLHLKGSGRGVEKSDTSYSGPSGITSTSLPASVGAVDSSSPASIDLSGSALPFRADASTLGSYTPPRAAGSSKRRFSEMDRAAERGPIMTYLLTCGEHSVLPFVNTKYREPTFKRGVTNSMPFPLVLEDEVLLMAIKMFRAMR</sequence>
<protein>
    <submittedName>
        <fullName evidence="2">Uncharacterized protein</fullName>
    </submittedName>
</protein>
<feature type="signal peptide" evidence="1">
    <location>
        <begin position="1"/>
        <end position="19"/>
    </location>
</feature>
<dbReference type="EMBL" id="JAUIZM010000004">
    <property type="protein sequence ID" value="KAK1388790.1"/>
    <property type="molecule type" value="Genomic_DNA"/>
</dbReference>
<reference evidence="2" key="1">
    <citation type="submission" date="2023-02" db="EMBL/GenBank/DDBJ databases">
        <title>Genome of toxic invasive species Heracleum sosnowskyi carries increased number of genes despite the absence of recent whole-genome duplications.</title>
        <authorList>
            <person name="Schelkunov M."/>
            <person name="Shtratnikova V."/>
            <person name="Makarenko M."/>
            <person name="Klepikova A."/>
            <person name="Omelchenko D."/>
            <person name="Novikova G."/>
            <person name="Obukhova E."/>
            <person name="Bogdanov V."/>
            <person name="Penin A."/>
            <person name="Logacheva M."/>
        </authorList>
    </citation>
    <scope>NUCLEOTIDE SEQUENCE</scope>
    <source>
        <strain evidence="2">Hsosn_3</strain>
        <tissue evidence="2">Leaf</tissue>
    </source>
</reference>
<evidence type="ECO:0000256" key="1">
    <source>
        <dbReference type="SAM" id="SignalP"/>
    </source>
</evidence>
<organism evidence="2 3">
    <name type="scientific">Heracleum sosnowskyi</name>
    <dbReference type="NCBI Taxonomy" id="360622"/>
    <lineage>
        <taxon>Eukaryota</taxon>
        <taxon>Viridiplantae</taxon>
        <taxon>Streptophyta</taxon>
        <taxon>Embryophyta</taxon>
        <taxon>Tracheophyta</taxon>
        <taxon>Spermatophyta</taxon>
        <taxon>Magnoliopsida</taxon>
        <taxon>eudicotyledons</taxon>
        <taxon>Gunneridae</taxon>
        <taxon>Pentapetalae</taxon>
        <taxon>asterids</taxon>
        <taxon>campanulids</taxon>
        <taxon>Apiales</taxon>
        <taxon>Apiaceae</taxon>
        <taxon>Apioideae</taxon>
        <taxon>apioid superclade</taxon>
        <taxon>Tordylieae</taxon>
        <taxon>Tordyliinae</taxon>
        <taxon>Heracleum</taxon>
    </lineage>
</organism>
<dbReference type="AlphaFoldDB" id="A0AAD8INA8"/>
<proteinExistence type="predicted"/>